<keyword evidence="3" id="KW-1185">Reference proteome</keyword>
<evidence type="ECO:0000259" key="1">
    <source>
        <dbReference type="Pfam" id="PF01170"/>
    </source>
</evidence>
<organism evidence="2 3">
    <name type="scientific">Paenibacillus artemisiicola</name>
    <dbReference type="NCBI Taxonomy" id="1172618"/>
    <lineage>
        <taxon>Bacteria</taxon>
        <taxon>Bacillati</taxon>
        <taxon>Bacillota</taxon>
        <taxon>Bacilli</taxon>
        <taxon>Bacillales</taxon>
        <taxon>Paenibacillaceae</taxon>
        <taxon>Paenibacillus</taxon>
    </lineage>
</organism>
<dbReference type="GO" id="GO:0008168">
    <property type="term" value="F:methyltransferase activity"/>
    <property type="evidence" value="ECO:0007669"/>
    <property type="project" value="UniProtKB-KW"/>
</dbReference>
<dbReference type="InterPro" id="IPR000241">
    <property type="entry name" value="RlmKL-like_Mtase"/>
</dbReference>
<evidence type="ECO:0000313" key="3">
    <source>
        <dbReference type="Proteomes" id="UP000670947"/>
    </source>
</evidence>
<dbReference type="PANTHER" id="PTHR14911:SF13">
    <property type="entry name" value="TRNA (GUANINE(6)-N2)-METHYLTRANSFERASE THUMP3"/>
    <property type="match status" value="1"/>
</dbReference>
<accession>A0ABS3WBE2</accession>
<name>A0ABS3WBE2_9BACL</name>
<reference evidence="2 3" key="1">
    <citation type="submission" date="2021-03" db="EMBL/GenBank/DDBJ databases">
        <title>Paenibacillus artemisicola MWE-103 whole genome sequence.</title>
        <authorList>
            <person name="Ham Y.J."/>
        </authorList>
    </citation>
    <scope>NUCLEOTIDE SEQUENCE [LARGE SCALE GENOMIC DNA]</scope>
    <source>
        <strain evidence="2 3">MWE-103</strain>
    </source>
</reference>
<feature type="domain" description="Ribosomal RNA large subunit methyltransferase K/L-like methyltransferase" evidence="1">
    <location>
        <begin position="154"/>
        <end position="254"/>
    </location>
</feature>
<dbReference type="InterPro" id="IPR029063">
    <property type="entry name" value="SAM-dependent_MTases_sf"/>
</dbReference>
<protein>
    <submittedName>
        <fullName evidence="2">RNA methyltransferase</fullName>
    </submittedName>
</protein>
<dbReference type="Gene3D" id="3.40.50.150">
    <property type="entry name" value="Vaccinia Virus protein VP39"/>
    <property type="match status" value="1"/>
</dbReference>
<keyword evidence="2" id="KW-0489">Methyltransferase</keyword>
<keyword evidence="2" id="KW-0808">Transferase</keyword>
<dbReference type="Proteomes" id="UP000670947">
    <property type="component" value="Unassembled WGS sequence"/>
</dbReference>
<dbReference type="SUPFAM" id="SSF53335">
    <property type="entry name" value="S-adenosyl-L-methionine-dependent methyltransferases"/>
    <property type="match status" value="1"/>
</dbReference>
<dbReference type="EMBL" id="JAGGDJ010000011">
    <property type="protein sequence ID" value="MBO7745588.1"/>
    <property type="molecule type" value="Genomic_DNA"/>
</dbReference>
<dbReference type="PANTHER" id="PTHR14911">
    <property type="entry name" value="THUMP DOMAIN-CONTAINING"/>
    <property type="match status" value="1"/>
</dbReference>
<gene>
    <name evidence="2" type="ORF">I8J29_15365</name>
</gene>
<sequence>MHGPERPVFLYPVASHEDERDLFLLEMRALFGAEPVDGCVISDKNVDPSRSPFIRGRLAVTASGGRPEDIAAYAADAVRLEGRTFKVTFVCGEPDYDAQRAAERTIGWRIAGKAEMRRPERLFGVAFARGRYWFGEYAKSEAAWLKHNDKPQPYSTALGTRVARAVVNLAVPDIRAGLRAVDPCCGIGTVLIEALSMGIDIVGYDVNPLALKGARLNLAHFGMPDVVKLADMTTLAPGPEGPCDAAVLDLPYNLCSVLPEDERLAMLRAARRLARRVVVVTTETIDAALAQAGLRVLDRAAVRKGKFERHVLVCEGERAKRQGADEARVR</sequence>
<dbReference type="GO" id="GO:0032259">
    <property type="term" value="P:methylation"/>
    <property type="evidence" value="ECO:0007669"/>
    <property type="project" value="UniProtKB-KW"/>
</dbReference>
<dbReference type="CDD" id="cd02440">
    <property type="entry name" value="AdoMet_MTases"/>
    <property type="match status" value="1"/>
</dbReference>
<dbReference type="Pfam" id="PF01170">
    <property type="entry name" value="UPF0020"/>
    <property type="match status" value="1"/>
</dbReference>
<evidence type="ECO:0000313" key="2">
    <source>
        <dbReference type="EMBL" id="MBO7745588.1"/>
    </source>
</evidence>
<comment type="caution">
    <text evidence="2">The sequence shown here is derived from an EMBL/GenBank/DDBJ whole genome shotgun (WGS) entry which is preliminary data.</text>
</comment>
<proteinExistence type="predicted"/>